<feature type="region of interest" description="Disordered" evidence="3">
    <location>
        <begin position="265"/>
        <end position="291"/>
    </location>
</feature>
<dbReference type="EMBL" id="PDXB01000149">
    <property type="protein sequence ID" value="RYN15476.1"/>
    <property type="molecule type" value="Genomic_DNA"/>
</dbReference>
<reference evidence="5 8" key="2">
    <citation type="journal article" date="2019" name="bioRxiv">
        <title>Genomics, evolutionary history and diagnostics of the Alternaria alternata species group including apple and Asian pear pathotypes.</title>
        <authorList>
            <person name="Armitage A.D."/>
            <person name="Cockerton H.M."/>
            <person name="Sreenivasaprasad S."/>
            <person name="Woodhall J.W."/>
            <person name="Lane C.R."/>
            <person name="Harrison R.J."/>
            <person name="Clarkson J.P."/>
        </authorList>
    </citation>
    <scope>NUCLEOTIDE SEQUENCE [LARGE SCALE GENOMIC DNA]</scope>
    <source>
        <strain evidence="8">FERA 1082</strain>
        <strain evidence="5">FERA 1164</strain>
        <strain evidence="7">FERA 635</strain>
    </source>
</reference>
<evidence type="ECO:0000313" key="9">
    <source>
        <dbReference type="Proteomes" id="UP000293195"/>
    </source>
</evidence>
<dbReference type="SUPFAM" id="SSF46689">
    <property type="entry name" value="Homeodomain-like"/>
    <property type="match status" value="2"/>
</dbReference>
<evidence type="ECO:0000313" key="6">
    <source>
        <dbReference type="EMBL" id="RYN24983.1"/>
    </source>
</evidence>
<dbReference type="SMART" id="SM00674">
    <property type="entry name" value="CENPB"/>
    <property type="match status" value="1"/>
</dbReference>
<reference evidence="5" key="1">
    <citation type="submission" date="2017-10" db="EMBL/GenBank/DDBJ databases">
        <authorList>
            <person name="Armitage A.D."/>
            <person name="Barbara D.J."/>
            <person name="Woodhall J.W."/>
            <person name="Sreenivasaprasad S."/>
            <person name="Lane C.R."/>
            <person name="Clarkson J.P."/>
            <person name="Harrison R.J."/>
        </authorList>
    </citation>
    <scope>NUCLEOTIDE SEQUENCE</scope>
    <source>
        <strain evidence="5">FERA 1164</strain>
        <strain evidence="7">FERA 635</strain>
    </source>
</reference>
<dbReference type="InterPro" id="IPR006600">
    <property type="entry name" value="HTH_CenpB_DNA-bd_dom"/>
</dbReference>
<comment type="caution">
    <text evidence="6">The sequence shown here is derived from an EMBL/GenBank/DDBJ whole genome shotgun (WGS) entry which is preliminary data.</text>
</comment>
<organism evidence="6 8">
    <name type="scientific">Alternaria tenuissima</name>
    <dbReference type="NCBI Taxonomy" id="119927"/>
    <lineage>
        <taxon>Eukaryota</taxon>
        <taxon>Fungi</taxon>
        <taxon>Dikarya</taxon>
        <taxon>Ascomycota</taxon>
        <taxon>Pezizomycotina</taxon>
        <taxon>Dothideomycetes</taxon>
        <taxon>Pleosporomycetidae</taxon>
        <taxon>Pleosporales</taxon>
        <taxon>Pleosporineae</taxon>
        <taxon>Pleosporaceae</taxon>
        <taxon>Alternaria</taxon>
        <taxon>Alternaria sect. Alternaria</taxon>
        <taxon>Alternaria alternata complex</taxon>
    </lineage>
</organism>
<feature type="region of interest" description="Disordered" evidence="3">
    <location>
        <begin position="310"/>
        <end position="330"/>
    </location>
</feature>
<evidence type="ECO:0000256" key="1">
    <source>
        <dbReference type="ARBA" id="ARBA00023125"/>
    </source>
</evidence>
<dbReference type="Proteomes" id="UP000293195">
    <property type="component" value="Unassembled WGS sequence"/>
</dbReference>
<dbReference type="InterPro" id="IPR050863">
    <property type="entry name" value="CenT-Element_Derived"/>
</dbReference>
<keyword evidence="9" id="KW-1185">Reference proteome</keyword>
<dbReference type="PROSITE" id="PS51253">
    <property type="entry name" value="HTH_CENPB"/>
    <property type="match status" value="1"/>
</dbReference>
<feature type="domain" description="HTH CENPB-type" evidence="4">
    <location>
        <begin position="185"/>
        <end position="259"/>
    </location>
</feature>
<keyword evidence="1" id="KW-0238">DNA-binding</keyword>
<reference evidence="6" key="3">
    <citation type="journal article" date="2019" name="J. ISSAAS">
        <title>Genomics, evolutionary history and diagnostics of the Alternaria alternata species group including apple and Asian pear pathotypes.</title>
        <authorList>
            <person name="Armitage A.D."/>
            <person name="Cockerton H.M."/>
            <person name="Sreenivasaprasad S."/>
            <person name="Woodhall J."/>
            <person name="Lane C."/>
            <person name="Harrison R.J."/>
            <person name="Clarkson J.P."/>
        </authorList>
    </citation>
    <scope>NUCLEOTIDE SEQUENCE</scope>
    <source>
        <strain evidence="6">FERA 1082</strain>
    </source>
</reference>
<dbReference type="PANTHER" id="PTHR19303:SF70">
    <property type="entry name" value="HTH CENPB-TYPE DOMAIN-CONTAINING PROTEIN"/>
    <property type="match status" value="1"/>
</dbReference>
<dbReference type="GO" id="GO:0003677">
    <property type="term" value="F:DNA binding"/>
    <property type="evidence" value="ECO:0007669"/>
    <property type="project" value="UniProtKB-KW"/>
</dbReference>
<name>A0A4Q4LZD0_9PLEO</name>
<gene>
    <name evidence="6" type="ORF">AA0114_g12730</name>
    <name evidence="5" type="ORF">AA0115_g13061</name>
    <name evidence="7" type="ORF">AA0119_g13323</name>
</gene>
<evidence type="ECO:0000313" key="8">
    <source>
        <dbReference type="Proteomes" id="UP000292402"/>
    </source>
</evidence>
<keyword evidence="2" id="KW-0539">Nucleus</keyword>
<evidence type="ECO:0000259" key="4">
    <source>
        <dbReference type="PROSITE" id="PS51253"/>
    </source>
</evidence>
<accession>A0A4Q4LZD0</accession>
<dbReference type="GO" id="GO:0005634">
    <property type="term" value="C:nucleus"/>
    <property type="evidence" value="ECO:0007669"/>
    <property type="project" value="TreeGrafter"/>
</dbReference>
<dbReference type="PANTHER" id="PTHR19303">
    <property type="entry name" value="TRANSPOSON"/>
    <property type="match status" value="1"/>
</dbReference>
<feature type="compositionally biased region" description="Polar residues" evidence="3">
    <location>
        <begin position="265"/>
        <end position="274"/>
    </location>
</feature>
<dbReference type="Gene3D" id="1.10.10.60">
    <property type="entry name" value="Homeodomain-like"/>
    <property type="match status" value="2"/>
</dbReference>
<dbReference type="AlphaFoldDB" id="A0A4Q4LZD0"/>
<evidence type="ECO:0000313" key="5">
    <source>
        <dbReference type="EMBL" id="RYN15476.1"/>
    </source>
</evidence>
<dbReference type="InterPro" id="IPR009057">
    <property type="entry name" value="Homeodomain-like_sf"/>
</dbReference>
<evidence type="ECO:0000256" key="3">
    <source>
        <dbReference type="SAM" id="MobiDB-lite"/>
    </source>
</evidence>
<dbReference type="InterPro" id="IPR007889">
    <property type="entry name" value="HTH_Psq"/>
</dbReference>
<protein>
    <recommendedName>
        <fullName evidence="4">HTH CENPB-type domain-containing protein</fullName>
    </recommendedName>
</protein>
<dbReference type="EMBL" id="PDXF01000205">
    <property type="protein sequence ID" value="RYN85185.1"/>
    <property type="molecule type" value="Genomic_DNA"/>
</dbReference>
<dbReference type="Pfam" id="PF03221">
    <property type="entry name" value="HTH_Tnp_Tc5"/>
    <property type="match status" value="1"/>
</dbReference>
<proteinExistence type="predicted"/>
<sequence>MGELQLKHQNPHNQRAFGGHDLERYWGSGYSSQHQSRVQDYNGFNDYTLFTADPIYETGMPLTFPMDPTPGTAYSQLQSSMMSQVPQWPSTLTSQSTYQASLFSSAGPPTTLTSATSLSASSTHLADAQTTLTNWDRKRMCKYHEENPTVSKLKIAEMFGVHRSTVSKILTQKDKYINLDGDSLSSIKKPKRKLLELEHTLANWAKKRQKQGLPLSDAIIQEKARFFAQAVGAQKSLEKVDCTSWLESFKKENHLMGVGTEQLEGTSYPPSNVHSPEAISSTSTGRSSPVSTIDIGRALPTIGDSALASSNQVPNSVQPPALPRISQTGGRQTFVDSSVTSLPQEEAARALELVMSFFQSQNTKFFVESQDYAVIRRLIEKLRIKPNSQAHASDTRWVTELDVAKTTLEAFDVDY</sequence>
<dbReference type="Proteomes" id="UP000292402">
    <property type="component" value="Unassembled WGS sequence"/>
</dbReference>
<dbReference type="Pfam" id="PF04218">
    <property type="entry name" value="CENP-B_N"/>
    <property type="match status" value="1"/>
</dbReference>
<evidence type="ECO:0000256" key="2">
    <source>
        <dbReference type="ARBA" id="ARBA00023242"/>
    </source>
</evidence>
<feature type="compositionally biased region" description="Low complexity" evidence="3">
    <location>
        <begin position="280"/>
        <end position="291"/>
    </location>
</feature>
<dbReference type="EMBL" id="PDXA01000098">
    <property type="protein sequence ID" value="RYN24983.1"/>
    <property type="molecule type" value="Genomic_DNA"/>
</dbReference>
<evidence type="ECO:0000313" key="7">
    <source>
        <dbReference type="EMBL" id="RYN85185.1"/>
    </source>
</evidence>
<dbReference type="Proteomes" id="UP000292340">
    <property type="component" value="Unassembled WGS sequence"/>
</dbReference>